<dbReference type="InterPro" id="IPR035906">
    <property type="entry name" value="MetI-like_sf"/>
</dbReference>
<dbReference type="Gene3D" id="1.10.3720.10">
    <property type="entry name" value="MetI-like"/>
    <property type="match status" value="1"/>
</dbReference>
<dbReference type="SUPFAM" id="SSF161098">
    <property type="entry name" value="MetI-like"/>
    <property type="match status" value="1"/>
</dbReference>
<evidence type="ECO:0000256" key="6">
    <source>
        <dbReference type="ARBA" id="ARBA00023136"/>
    </source>
</evidence>
<dbReference type="GO" id="GO:0055085">
    <property type="term" value="P:transmembrane transport"/>
    <property type="evidence" value="ECO:0007669"/>
    <property type="project" value="InterPro"/>
</dbReference>
<dbReference type="PROSITE" id="PS50928">
    <property type="entry name" value="ABC_TM1"/>
    <property type="match status" value="1"/>
</dbReference>
<dbReference type="AlphaFoldDB" id="D6Y6J3"/>
<dbReference type="KEGG" id="tbi:Tbis_0841"/>
<dbReference type="PANTHER" id="PTHR30193:SF37">
    <property type="entry name" value="INNER MEMBRANE ABC TRANSPORTER PERMEASE PROTEIN YCJO"/>
    <property type="match status" value="1"/>
</dbReference>
<protein>
    <submittedName>
        <fullName evidence="9">Binding-protein-dependent transport systems inner membrane component</fullName>
    </submittedName>
</protein>
<dbReference type="InterPro" id="IPR051393">
    <property type="entry name" value="ABC_transporter_permease"/>
</dbReference>
<keyword evidence="4 7" id="KW-0812">Transmembrane</keyword>
<dbReference type="Proteomes" id="UP000006640">
    <property type="component" value="Chromosome"/>
</dbReference>
<dbReference type="RefSeq" id="WP_013131098.1">
    <property type="nucleotide sequence ID" value="NC_014165.1"/>
</dbReference>
<keyword evidence="5 7" id="KW-1133">Transmembrane helix</keyword>
<keyword evidence="3" id="KW-1003">Cell membrane</keyword>
<feature type="transmembrane region" description="Helical" evidence="7">
    <location>
        <begin position="95"/>
        <end position="122"/>
    </location>
</feature>
<evidence type="ECO:0000256" key="3">
    <source>
        <dbReference type="ARBA" id="ARBA00022475"/>
    </source>
</evidence>
<feature type="transmembrane region" description="Helical" evidence="7">
    <location>
        <begin position="177"/>
        <end position="196"/>
    </location>
</feature>
<feature type="domain" description="ABC transmembrane type-1" evidence="8">
    <location>
        <begin position="100"/>
        <end position="321"/>
    </location>
</feature>
<dbReference type="EMBL" id="CP001874">
    <property type="protein sequence ID" value="ADG87565.1"/>
    <property type="molecule type" value="Genomic_DNA"/>
</dbReference>
<feature type="transmembrane region" description="Helical" evidence="7">
    <location>
        <begin position="134"/>
        <end position="157"/>
    </location>
</feature>
<sequence length="337" mass="37452">MAPDGTVSAERRPAGRGADRAVHRALRTWRARLDRLDLSVSPYVYIAPFYLLFAAFGLFPLLYTAWVSLHDRNLLSSESPFIGLDNYRELLADEYFWNAAFNTLSIGVISAVPQLLLALLLAHMLNRPLRAQTVWRITLLLPNVTSVVAVVVIFSQLFGRDFGLINLILEALGFERVNWQAGVASSHIAIAVMIMWRWTGYNALIYLAAMQAVPRELYEAATLDGASSLRQLRSITIPMIRPTIIFTVIVTTIGSMQIIAEPLLFGAQVSAGAAVTGGTDRQFQTLALYLYEKGFRSFEFGYASAAAWVMFLLVALVVGVNYLIVRRMRGGLDDQRS</sequence>
<evidence type="ECO:0000256" key="2">
    <source>
        <dbReference type="ARBA" id="ARBA00022448"/>
    </source>
</evidence>
<keyword evidence="6 7" id="KW-0472">Membrane</keyword>
<evidence type="ECO:0000256" key="7">
    <source>
        <dbReference type="RuleBase" id="RU363032"/>
    </source>
</evidence>
<dbReference type="STRING" id="469371.Tbis_0841"/>
<evidence type="ECO:0000256" key="4">
    <source>
        <dbReference type="ARBA" id="ARBA00022692"/>
    </source>
</evidence>
<name>D6Y6J3_THEBD</name>
<evidence type="ECO:0000256" key="1">
    <source>
        <dbReference type="ARBA" id="ARBA00004651"/>
    </source>
</evidence>
<evidence type="ECO:0000313" key="9">
    <source>
        <dbReference type="EMBL" id="ADG87565.1"/>
    </source>
</evidence>
<accession>D6Y6J3</accession>
<gene>
    <name evidence="9" type="ordered locus">Tbis_0841</name>
</gene>
<comment type="similarity">
    <text evidence="7">Belongs to the binding-protein-dependent transport system permease family.</text>
</comment>
<dbReference type="eggNOG" id="COG1175">
    <property type="taxonomic scope" value="Bacteria"/>
</dbReference>
<proteinExistence type="inferred from homology"/>
<comment type="subcellular location">
    <subcellularLocation>
        <location evidence="1 7">Cell membrane</location>
        <topology evidence="1 7">Multi-pass membrane protein</topology>
    </subcellularLocation>
</comment>
<dbReference type="GO" id="GO:0005886">
    <property type="term" value="C:plasma membrane"/>
    <property type="evidence" value="ECO:0007669"/>
    <property type="project" value="UniProtKB-SubCell"/>
</dbReference>
<dbReference type="InterPro" id="IPR000515">
    <property type="entry name" value="MetI-like"/>
</dbReference>
<evidence type="ECO:0000259" key="8">
    <source>
        <dbReference type="PROSITE" id="PS50928"/>
    </source>
</evidence>
<feature type="transmembrane region" description="Helical" evidence="7">
    <location>
        <begin position="239"/>
        <end position="260"/>
    </location>
</feature>
<dbReference type="OrthoDB" id="4319190at2"/>
<organism evidence="9 10">
    <name type="scientific">Thermobispora bispora (strain ATCC 19993 / DSM 43833 / CBS 139.67 / JCM 10125 / KCTC 9307 / NBRC 14880 / R51)</name>
    <dbReference type="NCBI Taxonomy" id="469371"/>
    <lineage>
        <taxon>Bacteria</taxon>
        <taxon>Bacillati</taxon>
        <taxon>Actinomycetota</taxon>
        <taxon>Actinomycetes</taxon>
        <taxon>Streptosporangiales</taxon>
        <taxon>Streptosporangiaceae</taxon>
        <taxon>Thermobispora</taxon>
    </lineage>
</organism>
<dbReference type="PANTHER" id="PTHR30193">
    <property type="entry name" value="ABC TRANSPORTER PERMEASE PROTEIN"/>
    <property type="match status" value="1"/>
</dbReference>
<dbReference type="CDD" id="cd06261">
    <property type="entry name" value="TM_PBP2"/>
    <property type="match status" value="1"/>
</dbReference>
<evidence type="ECO:0000256" key="5">
    <source>
        <dbReference type="ARBA" id="ARBA00022989"/>
    </source>
</evidence>
<dbReference type="Pfam" id="PF00528">
    <property type="entry name" value="BPD_transp_1"/>
    <property type="match status" value="1"/>
</dbReference>
<evidence type="ECO:0000313" key="10">
    <source>
        <dbReference type="Proteomes" id="UP000006640"/>
    </source>
</evidence>
<feature type="transmembrane region" description="Helical" evidence="7">
    <location>
        <begin position="300"/>
        <end position="325"/>
    </location>
</feature>
<reference evidence="9 10" key="1">
    <citation type="submission" date="2010-01" db="EMBL/GenBank/DDBJ databases">
        <title>The complete genome of Thermobispora bispora DSM 43833.</title>
        <authorList>
            <consortium name="US DOE Joint Genome Institute (JGI-PGF)"/>
            <person name="Lucas S."/>
            <person name="Copeland A."/>
            <person name="Lapidus A."/>
            <person name="Glavina del Rio T."/>
            <person name="Dalin E."/>
            <person name="Tice H."/>
            <person name="Bruce D."/>
            <person name="Goodwin L."/>
            <person name="Pitluck S."/>
            <person name="Kyrpides N."/>
            <person name="Mavromatis K."/>
            <person name="Ivanova N."/>
            <person name="Mikhailova N."/>
            <person name="Chertkov O."/>
            <person name="Brettin T."/>
            <person name="Detter J.C."/>
            <person name="Han C."/>
            <person name="Larimer F."/>
            <person name="Land M."/>
            <person name="Hauser L."/>
            <person name="Markowitz V."/>
            <person name="Cheng J.-F."/>
            <person name="Hugenholtz P."/>
            <person name="Woyke T."/>
            <person name="Wu D."/>
            <person name="Jando M."/>
            <person name="Schneider S."/>
            <person name="Klenk H.-P."/>
            <person name="Eisen J.A."/>
        </authorList>
    </citation>
    <scope>NUCLEOTIDE SEQUENCE [LARGE SCALE GENOMIC DNA]</scope>
    <source>
        <strain evidence="10">ATCC 19993 / DSM 43833 / CBS 139.67 / JCM 10125 / KCTC 9307 / NBRC 14880 / R51</strain>
    </source>
</reference>
<keyword evidence="10" id="KW-1185">Reference proteome</keyword>
<dbReference type="HOGENOM" id="CLU_016047_0_2_11"/>
<feature type="transmembrane region" description="Helical" evidence="7">
    <location>
        <begin position="43"/>
        <end position="66"/>
    </location>
</feature>
<keyword evidence="2 7" id="KW-0813">Transport</keyword>